<comment type="similarity">
    <text evidence="3">Belongs to the bacterial glucokinase family.</text>
</comment>
<dbReference type="GO" id="GO:0005524">
    <property type="term" value="F:ATP binding"/>
    <property type="evidence" value="ECO:0007669"/>
    <property type="project" value="InterPro"/>
</dbReference>
<proteinExistence type="inferred from homology"/>
<dbReference type="InterPro" id="IPR003836">
    <property type="entry name" value="Glucokinase"/>
</dbReference>
<dbReference type="InterPro" id="IPR050201">
    <property type="entry name" value="Bacterial_glucokinase"/>
</dbReference>
<reference evidence="4 5" key="1">
    <citation type="submission" date="2020-07" db="EMBL/GenBank/DDBJ databases">
        <title>Huge and variable diversity of episymbiotic CPR bacteria and DPANN archaea in groundwater ecosystems.</title>
        <authorList>
            <person name="He C.Y."/>
            <person name="Keren R."/>
            <person name="Whittaker M."/>
            <person name="Farag I.F."/>
            <person name="Doudna J."/>
            <person name="Cate J.H.D."/>
            <person name="Banfield J.F."/>
        </authorList>
    </citation>
    <scope>NUCLEOTIDE SEQUENCE [LARGE SCALE GENOMIC DNA]</scope>
    <source>
        <strain evidence="4">NC_groundwater_70_Ag_B-0.1um_54_66</strain>
    </source>
</reference>
<dbReference type="AlphaFoldDB" id="A0A7T5R303"/>
<evidence type="ECO:0000313" key="5">
    <source>
        <dbReference type="Proteomes" id="UP000595362"/>
    </source>
</evidence>
<dbReference type="GO" id="GO:0006096">
    <property type="term" value="P:glycolytic process"/>
    <property type="evidence" value="ECO:0007669"/>
    <property type="project" value="InterPro"/>
</dbReference>
<dbReference type="CDD" id="cd24008">
    <property type="entry name" value="ASKHA_NBD_GLK"/>
    <property type="match status" value="1"/>
</dbReference>
<dbReference type="Pfam" id="PF02685">
    <property type="entry name" value="Glucokinase"/>
    <property type="match status" value="1"/>
</dbReference>
<dbReference type="Gene3D" id="3.30.420.40">
    <property type="match status" value="1"/>
</dbReference>
<keyword evidence="1" id="KW-0808">Transferase</keyword>
<protein>
    <submittedName>
        <fullName evidence="4">Glucokinase</fullName>
    </submittedName>
</protein>
<gene>
    <name evidence="4" type="ORF">HYS17_02305</name>
</gene>
<dbReference type="PANTHER" id="PTHR47690">
    <property type="entry name" value="GLUCOKINASE"/>
    <property type="match status" value="1"/>
</dbReference>
<evidence type="ECO:0000256" key="3">
    <source>
        <dbReference type="RuleBase" id="RU004046"/>
    </source>
</evidence>
<dbReference type="SUPFAM" id="SSF53067">
    <property type="entry name" value="Actin-like ATPase domain"/>
    <property type="match status" value="1"/>
</dbReference>
<name>A0A7T5R303_9BACT</name>
<dbReference type="Proteomes" id="UP000595362">
    <property type="component" value="Chromosome"/>
</dbReference>
<dbReference type="GO" id="GO:0005536">
    <property type="term" value="F:D-glucose binding"/>
    <property type="evidence" value="ECO:0007669"/>
    <property type="project" value="InterPro"/>
</dbReference>
<accession>A0A7T5R303</accession>
<dbReference type="GO" id="GO:0004340">
    <property type="term" value="F:glucokinase activity"/>
    <property type="evidence" value="ECO:0007669"/>
    <property type="project" value="InterPro"/>
</dbReference>
<dbReference type="PANTHER" id="PTHR47690:SF1">
    <property type="entry name" value="GLUCOKINASE"/>
    <property type="match status" value="1"/>
</dbReference>
<keyword evidence="2 4" id="KW-0418">Kinase</keyword>
<sequence>MTVIMVDIGGTHGRFACEEADELKNCFKVAASSHPTFAEGLESYTRQFGYDNRGDLYLALAAHDDGAGTWRFSNSNKWVIRPAELARLGWNVRTIVMDFYASTRGALVLGSDRLELIKQGQTSQRNRVVLGPGTGLGLAYAITLPDGKIHVQETYGGRMLMAAVTDEQVEILRLVQRFKGPGAVVECEDVVSGRGLPLLYRAVCERHGRHALYNDAGDILNASDEPDAQDCLRLFHEFLGIFTHHAVLTGHAFGGVYMDGGMIHRLREAKLFRPDQIVRFMDLPGPSVIERDLGQTPVWVVNDPYVALRGLQELKRDV</sequence>
<dbReference type="InterPro" id="IPR043129">
    <property type="entry name" value="ATPase_NBD"/>
</dbReference>
<evidence type="ECO:0000313" key="4">
    <source>
        <dbReference type="EMBL" id="QQG36628.1"/>
    </source>
</evidence>
<evidence type="ECO:0000256" key="1">
    <source>
        <dbReference type="ARBA" id="ARBA00022679"/>
    </source>
</evidence>
<dbReference type="Gene3D" id="3.40.367.20">
    <property type="match status" value="1"/>
</dbReference>
<dbReference type="GO" id="GO:0005829">
    <property type="term" value="C:cytosol"/>
    <property type="evidence" value="ECO:0007669"/>
    <property type="project" value="TreeGrafter"/>
</dbReference>
<evidence type="ECO:0000256" key="2">
    <source>
        <dbReference type="ARBA" id="ARBA00022777"/>
    </source>
</evidence>
<organism evidence="4 5">
    <name type="scientific">Micavibrio aeruginosavorus</name>
    <dbReference type="NCBI Taxonomy" id="349221"/>
    <lineage>
        <taxon>Bacteria</taxon>
        <taxon>Pseudomonadati</taxon>
        <taxon>Bdellovibrionota</taxon>
        <taxon>Bdellovibrionia</taxon>
        <taxon>Bdellovibrionales</taxon>
        <taxon>Pseudobdellovibrionaceae</taxon>
        <taxon>Micavibrio</taxon>
    </lineage>
</organism>
<dbReference type="EMBL" id="CP066681">
    <property type="protein sequence ID" value="QQG36628.1"/>
    <property type="molecule type" value="Genomic_DNA"/>
</dbReference>